<reference evidence="1 2" key="1">
    <citation type="journal article" date="2014" name="Antonie Van Leeuwenhoek">
        <title>Hyphomonas beringensis sp. nov. and Hyphomonas chukchiensis sp. nov., isolated from surface seawater of the Bering Sea and Chukchi Sea.</title>
        <authorList>
            <person name="Li C."/>
            <person name="Lai Q."/>
            <person name="Li G."/>
            <person name="Dong C."/>
            <person name="Wang J."/>
            <person name="Liao Y."/>
            <person name="Shao Z."/>
        </authorList>
    </citation>
    <scope>NUCLEOTIDE SEQUENCE [LARGE SCALE GENOMIC DNA]</scope>
    <source>
        <strain evidence="1 2">SCH89</strain>
    </source>
</reference>
<dbReference type="STRING" id="1280953.HOC_07809"/>
<keyword evidence="2" id="KW-1185">Reference proteome</keyword>
<proteinExistence type="predicted"/>
<accession>A0A059G909</accession>
<evidence type="ECO:0000313" key="2">
    <source>
        <dbReference type="Proteomes" id="UP000024942"/>
    </source>
</evidence>
<dbReference type="AlphaFoldDB" id="A0A059G909"/>
<organism evidence="1 2">
    <name type="scientific">Hyphomonas oceanitis SCH89</name>
    <dbReference type="NCBI Taxonomy" id="1280953"/>
    <lineage>
        <taxon>Bacteria</taxon>
        <taxon>Pseudomonadati</taxon>
        <taxon>Pseudomonadota</taxon>
        <taxon>Alphaproteobacteria</taxon>
        <taxon>Hyphomonadales</taxon>
        <taxon>Hyphomonadaceae</taxon>
        <taxon>Hyphomonas</taxon>
    </lineage>
</organism>
<dbReference type="EMBL" id="ARYL01000009">
    <property type="protein sequence ID" value="KDA03065.1"/>
    <property type="molecule type" value="Genomic_DNA"/>
</dbReference>
<dbReference type="Proteomes" id="UP000024942">
    <property type="component" value="Unassembled WGS sequence"/>
</dbReference>
<gene>
    <name evidence="1" type="ORF">HOC_07809</name>
</gene>
<sequence>MTSILQGSLASKIHKAFQRQGIPIAGTLRRETAGGQDEYGDPIFTVTTYDFEGFVDDFDDMTRAAAGIPQSDRRVNIFSPSLSIEPRIDDKVLVPGFGWMKLRDVRVDPAKALWQAQAYAVDDPS</sequence>
<evidence type="ECO:0000313" key="1">
    <source>
        <dbReference type="EMBL" id="KDA03065.1"/>
    </source>
</evidence>
<protein>
    <submittedName>
        <fullName evidence="1">Uncharacterized protein</fullName>
    </submittedName>
</protein>
<dbReference type="RefSeq" id="WP_035537241.1">
    <property type="nucleotide sequence ID" value="NZ_ARYL01000009.1"/>
</dbReference>
<comment type="caution">
    <text evidence="1">The sequence shown here is derived from an EMBL/GenBank/DDBJ whole genome shotgun (WGS) entry which is preliminary data.</text>
</comment>
<name>A0A059G909_9PROT</name>